<keyword evidence="18" id="KW-1185">Reference proteome</keyword>
<dbReference type="SMART" id="SM00320">
    <property type="entry name" value="WD40"/>
    <property type="match status" value="6"/>
</dbReference>
<protein>
    <recommendedName>
        <fullName evidence="13">Syntaxin-binding protein 5-like</fullName>
    </recommendedName>
</protein>
<evidence type="ECO:0000256" key="14">
    <source>
        <dbReference type="PROSITE-ProRule" id="PRU00290"/>
    </source>
</evidence>
<keyword evidence="9" id="KW-0677">Repeat</keyword>
<keyword evidence="11 14" id="KW-0175">Coiled coil</keyword>
<comment type="similarity">
    <text evidence="3">Belongs to the WD repeat L(2)GL family.</text>
</comment>
<dbReference type="Ensembl" id="ENSPKIT00000012044.1">
    <property type="protein sequence ID" value="ENSPKIP00000031203.1"/>
    <property type="gene ID" value="ENSPKIG00000011710.1"/>
</dbReference>
<dbReference type="GeneTree" id="ENSGT00950000182906"/>
<feature type="domain" description="V-SNARE coiled-coil homology" evidence="16">
    <location>
        <begin position="1215"/>
        <end position="1275"/>
    </location>
</feature>
<evidence type="ECO:0000313" key="17">
    <source>
        <dbReference type="Ensembl" id="ENSPKIP00000031203.1"/>
    </source>
</evidence>
<dbReference type="FunFam" id="1.20.5.110:FF:000001">
    <property type="entry name" value="syntaxin-binding protein 5 isoform X1"/>
    <property type="match status" value="1"/>
</dbReference>
<dbReference type="GO" id="GO:0019905">
    <property type="term" value="F:syntaxin binding"/>
    <property type="evidence" value="ECO:0007669"/>
    <property type="project" value="TreeGrafter"/>
</dbReference>
<evidence type="ECO:0000256" key="12">
    <source>
        <dbReference type="ARBA" id="ARBA00023136"/>
    </source>
</evidence>
<reference evidence="17" key="2">
    <citation type="submission" date="2025-09" db="UniProtKB">
        <authorList>
            <consortium name="Ensembl"/>
        </authorList>
    </citation>
    <scope>IDENTIFICATION</scope>
</reference>
<name>A0A3B3SLH9_9TELE</name>
<dbReference type="GO" id="GO:0006887">
    <property type="term" value="P:exocytosis"/>
    <property type="evidence" value="ECO:0007669"/>
    <property type="project" value="UniProtKB-KW"/>
</dbReference>
<keyword evidence="7" id="KW-0963">Cytoplasm</keyword>
<comment type="subcellular location">
    <subcellularLocation>
        <location evidence="1">Cell membrane</location>
        <topology evidence="1">Peripheral membrane protein</topology>
    </subcellularLocation>
    <subcellularLocation>
        <location evidence="2">Cytoplasm</location>
    </subcellularLocation>
</comment>
<dbReference type="GO" id="GO:0045159">
    <property type="term" value="F:myosin II binding"/>
    <property type="evidence" value="ECO:0007669"/>
    <property type="project" value="TreeGrafter"/>
</dbReference>
<evidence type="ECO:0000256" key="1">
    <source>
        <dbReference type="ARBA" id="ARBA00004202"/>
    </source>
</evidence>
<dbReference type="Pfam" id="PF08366">
    <property type="entry name" value="LLGL"/>
    <property type="match status" value="1"/>
</dbReference>
<evidence type="ECO:0000256" key="2">
    <source>
        <dbReference type="ARBA" id="ARBA00004496"/>
    </source>
</evidence>
<evidence type="ECO:0000256" key="13">
    <source>
        <dbReference type="ARBA" id="ARBA00067543"/>
    </source>
</evidence>
<dbReference type="PROSITE" id="PS50892">
    <property type="entry name" value="V_SNARE"/>
    <property type="match status" value="1"/>
</dbReference>
<dbReference type="CDD" id="cd15893">
    <property type="entry name" value="R-SNARE_STXBP5"/>
    <property type="match status" value="1"/>
</dbReference>
<evidence type="ECO:0000256" key="9">
    <source>
        <dbReference type="ARBA" id="ARBA00022737"/>
    </source>
</evidence>
<dbReference type="PANTHER" id="PTHR10241">
    <property type="entry name" value="LETHAL 2 GIANT LARVAE PROTEIN"/>
    <property type="match status" value="1"/>
</dbReference>
<dbReference type="PANTHER" id="PTHR10241:SF19">
    <property type="entry name" value="SYNTAXIN-BINDING PROTEIN 5-LIKE"/>
    <property type="match status" value="1"/>
</dbReference>
<dbReference type="GO" id="GO:0005886">
    <property type="term" value="C:plasma membrane"/>
    <property type="evidence" value="ECO:0007669"/>
    <property type="project" value="UniProtKB-SubCell"/>
</dbReference>
<dbReference type="InterPro" id="IPR000664">
    <property type="entry name" value="Lethal2_giant"/>
</dbReference>
<evidence type="ECO:0000313" key="18">
    <source>
        <dbReference type="Proteomes" id="UP000261540"/>
    </source>
</evidence>
<dbReference type="InterPro" id="IPR013577">
    <property type="entry name" value="LLGL2"/>
</dbReference>
<dbReference type="GO" id="GO:0015031">
    <property type="term" value="P:protein transport"/>
    <property type="evidence" value="ECO:0007669"/>
    <property type="project" value="UniProtKB-KW"/>
</dbReference>
<evidence type="ECO:0000259" key="16">
    <source>
        <dbReference type="PROSITE" id="PS50892"/>
    </source>
</evidence>
<dbReference type="InterPro" id="IPR042855">
    <property type="entry name" value="V_SNARE_CC"/>
</dbReference>
<keyword evidence="6" id="KW-0268">Exocytosis</keyword>
<accession>A0A3B3SLH9</accession>
<dbReference type="InterPro" id="IPR001680">
    <property type="entry name" value="WD40_rpt"/>
</dbReference>
<dbReference type="GO" id="GO:0006893">
    <property type="term" value="P:Golgi to plasma membrane transport"/>
    <property type="evidence" value="ECO:0007669"/>
    <property type="project" value="TreeGrafter"/>
</dbReference>
<dbReference type="AlphaFoldDB" id="A0A3B3SLH9"/>
<dbReference type="Gene3D" id="1.20.5.110">
    <property type="match status" value="1"/>
</dbReference>
<dbReference type="GO" id="GO:0005096">
    <property type="term" value="F:GTPase activator activity"/>
    <property type="evidence" value="ECO:0007669"/>
    <property type="project" value="TreeGrafter"/>
</dbReference>
<feature type="compositionally biased region" description="Low complexity" evidence="15">
    <location>
        <begin position="907"/>
        <end position="916"/>
    </location>
</feature>
<evidence type="ECO:0000256" key="6">
    <source>
        <dbReference type="ARBA" id="ARBA00022483"/>
    </source>
</evidence>
<evidence type="ECO:0000256" key="3">
    <source>
        <dbReference type="ARBA" id="ARBA00008070"/>
    </source>
</evidence>
<dbReference type="STRING" id="1676925.ENSPKIP00000031203"/>
<evidence type="ECO:0000256" key="11">
    <source>
        <dbReference type="ARBA" id="ARBA00023054"/>
    </source>
</evidence>
<dbReference type="Proteomes" id="UP000261540">
    <property type="component" value="Unplaced"/>
</dbReference>
<dbReference type="GO" id="GO:0031201">
    <property type="term" value="C:SNARE complex"/>
    <property type="evidence" value="ECO:0007669"/>
    <property type="project" value="TreeGrafter"/>
</dbReference>
<dbReference type="InterPro" id="IPR036322">
    <property type="entry name" value="WD40_repeat_dom_sf"/>
</dbReference>
<dbReference type="GeneID" id="111852700"/>
<keyword evidence="12" id="KW-0472">Membrane</keyword>
<evidence type="ECO:0000256" key="4">
    <source>
        <dbReference type="ARBA" id="ARBA00022448"/>
    </source>
</evidence>
<proteinExistence type="inferred from homology"/>
<dbReference type="Gene3D" id="2.130.10.10">
    <property type="entry name" value="YVTN repeat-like/Quinoprotein amine dehydrogenase"/>
    <property type="match status" value="3"/>
</dbReference>
<evidence type="ECO:0000256" key="10">
    <source>
        <dbReference type="ARBA" id="ARBA00022927"/>
    </source>
</evidence>
<feature type="region of interest" description="Disordered" evidence="15">
    <location>
        <begin position="819"/>
        <end position="850"/>
    </location>
</feature>
<sequence length="1280" mass="141540">MKKFRKVLDGLTTSSPVNIGGAPLCSSTAGTPTAAPTPREIEVVETLVSENFQICKTVRHGFPHQPTALAFDPVQKIIAIGSRTGGVRILGRPGVDCYCQHDSGAAVLQLQFLINEGALVTACADDTLHLWNLRQKRPAILHSLKFNRECITFCHLPFQSKWLYVGTERGNTHIVNIESFVLSGYVIMWNKAIELSTKTHPGPVVHLSDSPRDEGKLLIGFESGTVVQWDLRAKKADFRIYYDEAIHSVSWHHEGKQFMCSHSDGSLTTWSLRNTAKPFQLTFPHGRTQRDGRKPESCKPILKVEYKTTRNSEPFIIFSGGLSYDKANRRPTLTIMHGKSITALEMDHPIVEFLVLCETPYSNEVQEPYAVAVLLEKDFIVVDLTQSNYPIFENPYPMDIHESPVTCTAYFADCPPEIIPVLYSIGAKHKKQGYSHKEWPVSGGTWTLGGQTYPEIIITGHADGSIKFWDASAITLQMLYKLKTSKVFEKPKMGDGRVAELVEEDPFAVQMVSWCPQSRLFCVVGISAHVILYRFSRHDATTEITALEVRLQCDVEEPISPSETEANTGLLDASLHSPQHPPGSPGSATPDSVRDSIPCLRVKNRPIRMPPGYQADLVVQLLWVDGEPPQQITSLHLNSAYSLLALGNCNGLVVVDYLQKNVLLCMSTLELYGSNDPYQRLARSPRKSRQFAAGSGSGAGAGVGYCPTSTPLSTHCTDNICMRGLSNFYSDSKKRIRTSYQSLTELTDNQVSLELDRSRSPTSVPYPSPPHNDHCSLPKPTANLKANHCSPIFYLLDNVKGPGRKLSLPTDLKTGLDHVNGHCTSPTSQPYGAGRPKLNRRGPSRPPFRKVQSAACMEVSLPAPHTEGCASRRAMLQQLHGYSVYSHDEQHSTAYSWNERESRENSFSRSRSSSVSSIDRETKEAVTVLRFMESYARKVDAVPSACLWVGTSLGVVLVIALSIPTDEEERLEEPVTVMPSSTVLTIKGSVLTFGSLDCNGSLVSNPYEVWRDPHAPEDPDCPRRRKLVNFSPSTSQEMSGEGHLAVVCSEKQAKVFLMPAQTCLYVHHITESSFVLRADVVSVYNSVCLACFCANGHVMMLSLPSLRPLLDVNFLPLTDMRIARTFCFTEGGQALYLSSPTEIQRMAYSQDMCDSLQEMLGELFTPVETPEAQKGFLKGFFGGNAQTFDREELFGEAAAGKASRSLAQHIPGQGGLEGMKAAAGGVVGDLARARMAAEERGQRLGELEERTALMMSSADMFSRHAHELMLKYKDKKWYQF</sequence>
<keyword evidence="8" id="KW-0853">WD repeat</keyword>
<evidence type="ECO:0000256" key="5">
    <source>
        <dbReference type="ARBA" id="ARBA00022475"/>
    </source>
</evidence>
<evidence type="ECO:0000256" key="7">
    <source>
        <dbReference type="ARBA" id="ARBA00022490"/>
    </source>
</evidence>
<keyword evidence="4" id="KW-0813">Transport</keyword>
<dbReference type="InterPro" id="IPR015943">
    <property type="entry name" value="WD40/YVTN_repeat-like_dom_sf"/>
</dbReference>
<dbReference type="PRINTS" id="PR00962">
    <property type="entry name" value="LETHAL2GIANT"/>
</dbReference>
<dbReference type="SUPFAM" id="SSF50978">
    <property type="entry name" value="WD40 repeat-like"/>
    <property type="match status" value="2"/>
</dbReference>
<keyword evidence="5" id="KW-1003">Cell membrane</keyword>
<keyword evidence="10" id="KW-0653">Protein transport</keyword>
<evidence type="ECO:0000256" key="8">
    <source>
        <dbReference type="ARBA" id="ARBA00022574"/>
    </source>
</evidence>
<dbReference type="SUPFAM" id="SSF58038">
    <property type="entry name" value="SNARE fusion complex"/>
    <property type="match status" value="1"/>
</dbReference>
<reference evidence="17" key="1">
    <citation type="submission" date="2025-08" db="UniProtKB">
        <authorList>
            <consortium name="Ensembl"/>
        </authorList>
    </citation>
    <scope>IDENTIFICATION</scope>
</reference>
<feature type="region of interest" description="Disordered" evidence="15">
    <location>
        <begin position="572"/>
        <end position="595"/>
    </location>
</feature>
<evidence type="ECO:0000256" key="15">
    <source>
        <dbReference type="SAM" id="MobiDB-lite"/>
    </source>
</evidence>
<feature type="region of interest" description="Disordered" evidence="15">
    <location>
        <begin position="753"/>
        <end position="773"/>
    </location>
</feature>
<dbReference type="FunFam" id="2.130.10.10:FF:000521">
    <property type="entry name" value="syntaxin-binding protein 5-like isoform X1"/>
    <property type="match status" value="1"/>
</dbReference>
<organism evidence="17 18">
    <name type="scientific">Paramormyrops kingsleyae</name>
    <dbReference type="NCBI Taxonomy" id="1676925"/>
    <lineage>
        <taxon>Eukaryota</taxon>
        <taxon>Metazoa</taxon>
        <taxon>Chordata</taxon>
        <taxon>Craniata</taxon>
        <taxon>Vertebrata</taxon>
        <taxon>Euteleostomi</taxon>
        <taxon>Actinopterygii</taxon>
        <taxon>Neopterygii</taxon>
        <taxon>Teleostei</taxon>
        <taxon>Osteoglossocephala</taxon>
        <taxon>Osteoglossomorpha</taxon>
        <taxon>Osteoglossiformes</taxon>
        <taxon>Mormyridae</taxon>
        <taxon>Paramormyrops</taxon>
    </lineage>
</organism>
<dbReference type="RefSeq" id="XP_023684668.1">
    <property type="nucleotide sequence ID" value="XM_023828900.2"/>
</dbReference>
<feature type="region of interest" description="Disordered" evidence="15">
    <location>
        <begin position="897"/>
        <end position="916"/>
    </location>
</feature>